<evidence type="ECO:0000256" key="1">
    <source>
        <dbReference type="ARBA" id="ARBA00023125"/>
    </source>
</evidence>
<dbReference type="EMBL" id="GEZM01094186">
    <property type="protein sequence ID" value="JAV55831.1"/>
    <property type="molecule type" value="Transcribed_RNA"/>
</dbReference>
<dbReference type="PANTHER" id="PTHR35617:SF3">
    <property type="entry name" value="CORE-BINDING (CB) DOMAIN-CONTAINING PROTEIN"/>
    <property type="match status" value="1"/>
</dbReference>
<reference evidence="5" key="1">
    <citation type="journal article" date="2016" name="Sci. Rep.">
        <title>Molecular characterization of firefly nuptial gifts: a multi-omics approach sheds light on postcopulatory sexual selection.</title>
        <authorList>
            <person name="Al-Wathiqui N."/>
            <person name="Fallon T.R."/>
            <person name="South A."/>
            <person name="Weng J.K."/>
            <person name="Lewis S.M."/>
        </authorList>
    </citation>
    <scope>NUCLEOTIDE SEQUENCE</scope>
</reference>
<organism evidence="5">
    <name type="scientific">Photinus pyralis</name>
    <name type="common">Common eastern firefly</name>
    <name type="synonym">Lampyris pyralis</name>
    <dbReference type="NCBI Taxonomy" id="7054"/>
    <lineage>
        <taxon>Eukaryota</taxon>
        <taxon>Metazoa</taxon>
        <taxon>Ecdysozoa</taxon>
        <taxon>Arthropoda</taxon>
        <taxon>Hexapoda</taxon>
        <taxon>Insecta</taxon>
        <taxon>Pterygota</taxon>
        <taxon>Neoptera</taxon>
        <taxon>Endopterygota</taxon>
        <taxon>Coleoptera</taxon>
        <taxon>Polyphaga</taxon>
        <taxon>Elateriformia</taxon>
        <taxon>Elateroidea</taxon>
        <taxon>Lampyridae</taxon>
        <taxon>Lampyrinae</taxon>
        <taxon>Photinus</taxon>
    </lineage>
</organism>
<protein>
    <recommendedName>
        <fullName evidence="6">Tyr recombinase domain-containing protein</fullName>
    </recommendedName>
</protein>
<dbReference type="Gene3D" id="1.10.443.10">
    <property type="entry name" value="Intergrase catalytic core"/>
    <property type="match status" value="1"/>
</dbReference>
<dbReference type="InterPro" id="IPR013762">
    <property type="entry name" value="Integrase-like_cat_sf"/>
</dbReference>
<dbReference type="PROSITE" id="PS51900">
    <property type="entry name" value="CB"/>
    <property type="match status" value="1"/>
</dbReference>
<dbReference type="GO" id="GO:0003677">
    <property type="term" value="F:DNA binding"/>
    <property type="evidence" value="ECO:0007669"/>
    <property type="project" value="UniProtKB-KW"/>
</dbReference>
<proteinExistence type="predicted"/>
<dbReference type="PANTHER" id="PTHR35617">
    <property type="entry name" value="PHAGE_INTEGRASE DOMAIN-CONTAINING PROTEIN"/>
    <property type="match status" value="1"/>
</dbReference>
<evidence type="ECO:0000259" key="3">
    <source>
        <dbReference type="PROSITE" id="PS51898"/>
    </source>
</evidence>
<dbReference type="Pfam" id="PF00589">
    <property type="entry name" value="Phage_integrase"/>
    <property type="match status" value="1"/>
</dbReference>
<name>A0A1Y1K5T2_PHOPY</name>
<dbReference type="PROSITE" id="PS51898">
    <property type="entry name" value="TYR_RECOMBINASE"/>
    <property type="match status" value="1"/>
</dbReference>
<dbReference type="InterPro" id="IPR011010">
    <property type="entry name" value="DNA_brk_join_enz"/>
</dbReference>
<evidence type="ECO:0000313" key="5">
    <source>
        <dbReference type="EMBL" id="JAV55831.1"/>
    </source>
</evidence>
<dbReference type="GO" id="GO:0006310">
    <property type="term" value="P:DNA recombination"/>
    <property type="evidence" value="ECO:0007669"/>
    <property type="project" value="UniProtKB-KW"/>
</dbReference>
<evidence type="ECO:0000256" key="2">
    <source>
        <dbReference type="ARBA" id="ARBA00023172"/>
    </source>
</evidence>
<dbReference type="InterPro" id="IPR010998">
    <property type="entry name" value="Integrase_recombinase_N"/>
</dbReference>
<keyword evidence="1" id="KW-0238">DNA-binding</keyword>
<evidence type="ECO:0000259" key="4">
    <source>
        <dbReference type="PROSITE" id="PS51900"/>
    </source>
</evidence>
<dbReference type="SUPFAM" id="SSF56349">
    <property type="entry name" value="DNA breaking-rejoining enzymes"/>
    <property type="match status" value="1"/>
</dbReference>
<feature type="domain" description="Tyr recombinase" evidence="3">
    <location>
        <begin position="102"/>
        <end position="310"/>
    </location>
</feature>
<dbReference type="AlphaFoldDB" id="A0A1Y1K5T2"/>
<evidence type="ECO:0008006" key="6">
    <source>
        <dbReference type="Google" id="ProtNLM"/>
    </source>
</evidence>
<dbReference type="EMBL" id="GEZM01094190">
    <property type="protein sequence ID" value="JAV55822.1"/>
    <property type="molecule type" value="Transcribed_RNA"/>
</dbReference>
<dbReference type="InterPro" id="IPR044068">
    <property type="entry name" value="CB"/>
</dbReference>
<accession>A0A1Y1K5T2</accession>
<sequence length="314" mass="35778">MKLPKCSIETMIKSLSESTLNQYNSTYKLWWKFCNTKHISPLLGRTEDAIEFLQLLLEQGKYKYSTINAHRSALSLILQDKVGEDFRMKRFMRGVAKLRPSAPKYDFTWEPATVLKHLENIATSEDATLKDLSMKLITLLALSTGHRLQSLSLIRIENINITPDQVQILIPDTIKTSGPGKPQPHLQIPFFRTNPNLCVASTLIWYLKRTKGWRESNKGPLFLTFKKPHKKASKQSLSRWVKGTLHAAGIDVTQFKPHSTRHASTSLAKRLGLNIDTIHKSAGWSEKSRTFAKFYDRPVQPTQNFTNTIISSLS</sequence>
<keyword evidence="2" id="KW-0233">DNA recombination</keyword>
<dbReference type="Gene3D" id="1.10.150.130">
    <property type="match status" value="1"/>
</dbReference>
<dbReference type="GO" id="GO:0015074">
    <property type="term" value="P:DNA integration"/>
    <property type="evidence" value="ECO:0007669"/>
    <property type="project" value="InterPro"/>
</dbReference>
<feature type="domain" description="Core-binding (CB)" evidence="4">
    <location>
        <begin position="1"/>
        <end position="82"/>
    </location>
</feature>
<dbReference type="InterPro" id="IPR002104">
    <property type="entry name" value="Integrase_catalytic"/>
</dbReference>